<dbReference type="VEuPathDB" id="FungiDB:SDRG_14888"/>
<gene>
    <name evidence="8" type="ORF">SDRG_14888</name>
</gene>
<feature type="transmembrane region" description="Helical" evidence="7">
    <location>
        <begin position="119"/>
        <end position="136"/>
    </location>
</feature>
<dbReference type="OrthoDB" id="63735at2759"/>
<keyword evidence="3" id="KW-0813">Transport</keyword>
<keyword evidence="4 7" id="KW-0812">Transmembrane</keyword>
<organism evidence="8 9">
    <name type="scientific">Saprolegnia diclina (strain VS20)</name>
    <dbReference type="NCBI Taxonomy" id="1156394"/>
    <lineage>
        <taxon>Eukaryota</taxon>
        <taxon>Sar</taxon>
        <taxon>Stramenopiles</taxon>
        <taxon>Oomycota</taxon>
        <taxon>Saprolegniomycetes</taxon>
        <taxon>Saprolegniales</taxon>
        <taxon>Saprolegniaceae</taxon>
        <taxon>Saprolegnia</taxon>
    </lineage>
</organism>
<keyword evidence="5 7" id="KW-1133">Transmembrane helix</keyword>
<feature type="transmembrane region" description="Helical" evidence="7">
    <location>
        <begin position="230"/>
        <end position="252"/>
    </location>
</feature>
<dbReference type="Pfam" id="PF03092">
    <property type="entry name" value="BT1"/>
    <property type="match status" value="1"/>
</dbReference>
<feature type="transmembrane region" description="Helical" evidence="7">
    <location>
        <begin position="313"/>
        <end position="332"/>
    </location>
</feature>
<dbReference type="RefSeq" id="XP_008619269.1">
    <property type="nucleotide sequence ID" value="XM_008621047.1"/>
</dbReference>
<dbReference type="GO" id="GO:0016020">
    <property type="term" value="C:membrane"/>
    <property type="evidence" value="ECO:0007669"/>
    <property type="project" value="UniProtKB-SubCell"/>
</dbReference>
<dbReference type="InterPro" id="IPR036259">
    <property type="entry name" value="MFS_trans_sf"/>
</dbReference>
<feature type="transmembrane region" description="Helical" evidence="7">
    <location>
        <begin position="283"/>
        <end position="307"/>
    </location>
</feature>
<dbReference type="Proteomes" id="UP000030762">
    <property type="component" value="Unassembled WGS sequence"/>
</dbReference>
<feature type="transmembrane region" description="Helical" evidence="7">
    <location>
        <begin position="494"/>
        <end position="519"/>
    </location>
</feature>
<feature type="transmembrane region" description="Helical" evidence="7">
    <location>
        <begin position="90"/>
        <end position="112"/>
    </location>
</feature>
<dbReference type="SUPFAM" id="SSF103473">
    <property type="entry name" value="MFS general substrate transporter"/>
    <property type="match status" value="1"/>
</dbReference>
<dbReference type="Gene3D" id="1.20.1250.20">
    <property type="entry name" value="MFS general substrate transporter like domains"/>
    <property type="match status" value="1"/>
</dbReference>
<evidence type="ECO:0000313" key="8">
    <source>
        <dbReference type="EMBL" id="EQC27266.1"/>
    </source>
</evidence>
<evidence type="ECO:0000256" key="1">
    <source>
        <dbReference type="ARBA" id="ARBA00004141"/>
    </source>
</evidence>
<keyword evidence="6 7" id="KW-0472">Membrane</keyword>
<dbReference type="PANTHER" id="PTHR31585">
    <property type="entry name" value="FOLATE-BIOPTERIN TRANSPORTER 1, CHLOROPLASTIC"/>
    <property type="match status" value="1"/>
</dbReference>
<accession>T0PYE5</accession>
<dbReference type="GeneID" id="19955615"/>
<evidence type="ECO:0000256" key="5">
    <source>
        <dbReference type="ARBA" id="ARBA00022989"/>
    </source>
</evidence>
<feature type="transmembrane region" description="Helical" evidence="7">
    <location>
        <begin position="197"/>
        <end position="218"/>
    </location>
</feature>
<sequence>MHYGRELDCLSCSLETSKLEGVYAPGTPEALDGGALRGGPPPVYCSAPVLALLAQYAAVGIVQGGLASIKYPILTGYFQLEGNVLNSGSALMSLGWSLKVFFGLLSDCFPLCGYHRKPYIVLGWLLTAIVLVLVAAKSPGSPAPAADATTNGAVLTLLCAVACFFFILADVAQDALLVQYAQREPDAVRGRLQSMVYAVRALFMALISLVSGVCLNSTRMAGSFDWDIGVQGFFVLLAVPTVCNVVVASCYLQDEAKPRVPLSDYGRQLWALAQKRAVWQVMIFNFVFMLLTSSVGSTAAPYVALYWAKVENLNAALLQVVGHVLFAAVLFVMGRYGTHWNWRYVLVVTTLSANAIDALVQFLTVFDVFRNQWFYLGVPLTEELPKAISFAVGAFVIVELAEDGNEGVMYGLLTTVGNLPSVFGGMLTNVMDASLAYDKLRIKADSKDTRTAVAWSFGLMYATSVVGCMTVLLLPRQKAEVLALKRDGGDYPRVALGIGFLFVVILATSITGTMASMFASTGCHVLAGGRGCVPGTSSHLYLLGIALPALLAACLLLVFGVIRR</sequence>
<dbReference type="EMBL" id="JH767211">
    <property type="protein sequence ID" value="EQC27266.1"/>
    <property type="molecule type" value="Genomic_DNA"/>
</dbReference>
<dbReference type="InParanoid" id="T0PYE5"/>
<feature type="transmembrane region" description="Helical" evidence="7">
    <location>
        <begin position="148"/>
        <end position="169"/>
    </location>
</feature>
<dbReference type="InterPro" id="IPR039309">
    <property type="entry name" value="BT1"/>
</dbReference>
<dbReference type="AlphaFoldDB" id="T0PYE5"/>
<name>T0PYE5_SAPDV</name>
<feature type="transmembrane region" description="Helical" evidence="7">
    <location>
        <begin position="344"/>
        <end position="364"/>
    </location>
</feature>
<reference evidence="8 9" key="1">
    <citation type="submission" date="2012-04" db="EMBL/GenBank/DDBJ databases">
        <title>The Genome Sequence of Saprolegnia declina VS20.</title>
        <authorList>
            <consortium name="The Broad Institute Genome Sequencing Platform"/>
            <person name="Russ C."/>
            <person name="Nusbaum C."/>
            <person name="Tyler B."/>
            <person name="van West P."/>
            <person name="Dieguez-Uribeondo J."/>
            <person name="de Bruijn I."/>
            <person name="Tripathy S."/>
            <person name="Jiang R."/>
            <person name="Young S.K."/>
            <person name="Zeng Q."/>
            <person name="Gargeya S."/>
            <person name="Fitzgerald M."/>
            <person name="Haas B."/>
            <person name="Abouelleil A."/>
            <person name="Alvarado L."/>
            <person name="Arachchi H.M."/>
            <person name="Berlin A."/>
            <person name="Chapman S.B."/>
            <person name="Goldberg J."/>
            <person name="Griggs A."/>
            <person name="Gujja S."/>
            <person name="Hansen M."/>
            <person name="Howarth C."/>
            <person name="Imamovic A."/>
            <person name="Larimer J."/>
            <person name="McCowen C."/>
            <person name="Montmayeur A."/>
            <person name="Murphy C."/>
            <person name="Neiman D."/>
            <person name="Pearson M."/>
            <person name="Priest M."/>
            <person name="Roberts A."/>
            <person name="Saif S."/>
            <person name="Shea T."/>
            <person name="Sisk P."/>
            <person name="Sykes S."/>
            <person name="Wortman J."/>
            <person name="Nusbaum C."/>
            <person name="Birren B."/>
        </authorList>
    </citation>
    <scope>NUCLEOTIDE SEQUENCE [LARGE SCALE GENOMIC DNA]</scope>
    <source>
        <strain evidence="8 9">VS20</strain>
    </source>
</reference>
<protein>
    <recommendedName>
        <fullName evidence="10">Folate-Biopterin Transporter (FBT) family</fullName>
    </recommendedName>
</protein>
<feature type="transmembrane region" description="Helical" evidence="7">
    <location>
        <begin position="451"/>
        <end position="474"/>
    </location>
</feature>
<feature type="transmembrane region" description="Helical" evidence="7">
    <location>
        <begin position="539"/>
        <end position="562"/>
    </location>
</feature>
<comment type="subcellular location">
    <subcellularLocation>
        <location evidence="1">Membrane</location>
        <topology evidence="1">Multi-pass membrane protein</topology>
    </subcellularLocation>
</comment>
<dbReference type="STRING" id="1156394.T0PYE5"/>
<evidence type="ECO:0000256" key="4">
    <source>
        <dbReference type="ARBA" id="ARBA00022692"/>
    </source>
</evidence>
<keyword evidence="9" id="KW-1185">Reference proteome</keyword>
<evidence type="ECO:0000313" key="9">
    <source>
        <dbReference type="Proteomes" id="UP000030762"/>
    </source>
</evidence>
<evidence type="ECO:0000256" key="3">
    <source>
        <dbReference type="ARBA" id="ARBA00022448"/>
    </source>
</evidence>
<comment type="similarity">
    <text evidence="2">Belongs to the major facilitator superfamily. Folate-biopterin transporter (TC 2.A.71) family.</text>
</comment>
<dbReference type="PANTHER" id="PTHR31585:SF5">
    <property type="entry name" value="RNA-BINDING S4 DOMAIN-CONTAINING PROTEIN"/>
    <property type="match status" value="1"/>
</dbReference>
<dbReference type="eggNOG" id="ENOG502RVJ4">
    <property type="taxonomic scope" value="Eukaryota"/>
</dbReference>
<evidence type="ECO:0000256" key="7">
    <source>
        <dbReference type="SAM" id="Phobius"/>
    </source>
</evidence>
<evidence type="ECO:0000256" key="2">
    <source>
        <dbReference type="ARBA" id="ARBA00007015"/>
    </source>
</evidence>
<evidence type="ECO:0008006" key="10">
    <source>
        <dbReference type="Google" id="ProtNLM"/>
    </source>
</evidence>
<proteinExistence type="inferred from homology"/>
<evidence type="ECO:0000256" key="6">
    <source>
        <dbReference type="ARBA" id="ARBA00023136"/>
    </source>
</evidence>
<dbReference type="OMA" id="HYGRELD"/>